<reference evidence="16 17" key="1">
    <citation type="journal article" date="2012" name="Int. J. Syst. Evol. Microbiol.">
        <title>Vibrio caribbeanicus sp. nov., isolated from the marine sponge Scleritoderma cyanea.</title>
        <authorList>
            <person name="Hoffmann M."/>
            <person name="Monday S.R."/>
            <person name="Allard M.W."/>
            <person name="Strain E.A."/>
            <person name="Whittaker P."/>
            <person name="Naum M."/>
            <person name="McCarthy P.J."/>
            <person name="Lopez J.V."/>
            <person name="Fischer M."/>
            <person name="Brown E.W."/>
        </authorList>
    </citation>
    <scope>NUCLEOTIDE SEQUENCE [LARGE SCALE GENOMIC DNA]</scope>
    <source>
        <strain evidence="16 17">ATCC BAA-2122</strain>
    </source>
</reference>
<evidence type="ECO:0000256" key="5">
    <source>
        <dbReference type="ARBA" id="ARBA00022642"/>
    </source>
</evidence>
<keyword evidence="9" id="KW-0067">ATP-binding</keyword>
<evidence type="ECO:0000256" key="1">
    <source>
        <dbReference type="ARBA" id="ARBA00002324"/>
    </source>
</evidence>
<gene>
    <name evidence="16" type="ORF">VIBC2010_07499</name>
</gene>
<evidence type="ECO:0000256" key="11">
    <source>
        <dbReference type="ARBA" id="ARBA00031253"/>
    </source>
</evidence>
<dbReference type="GO" id="GO:0005524">
    <property type="term" value="F:ATP binding"/>
    <property type="evidence" value="ECO:0007669"/>
    <property type="project" value="UniProtKB-KW"/>
</dbReference>
<dbReference type="NCBIfam" id="NF006479">
    <property type="entry name" value="PRK08887.1"/>
    <property type="match status" value="1"/>
</dbReference>
<evidence type="ECO:0000256" key="9">
    <source>
        <dbReference type="ARBA" id="ARBA00022840"/>
    </source>
</evidence>
<comment type="caution">
    <text evidence="16">The sequence shown here is derived from an EMBL/GenBank/DDBJ whole genome shotgun (WGS) entry which is preliminary data.</text>
</comment>
<dbReference type="GO" id="GO:0009435">
    <property type="term" value="P:NAD+ biosynthetic process"/>
    <property type="evidence" value="ECO:0007669"/>
    <property type="project" value="UniProtKB-UniPathway"/>
</dbReference>
<dbReference type="STRING" id="796620.VIBC2010_07499"/>
<name>E3BJM7_9VIBR</name>
<evidence type="ECO:0000256" key="2">
    <source>
        <dbReference type="ARBA" id="ARBA00005019"/>
    </source>
</evidence>
<evidence type="ECO:0000313" key="16">
    <source>
        <dbReference type="EMBL" id="EFP96796.1"/>
    </source>
</evidence>
<comment type="function">
    <text evidence="1">Catalyzes the reversible adenylation of nicotinate mononucleotide (NaMN) to nicotinic acid adenine dinucleotide (NaAD).</text>
</comment>
<comment type="similarity">
    <text evidence="3">Belongs to the NadD family.</text>
</comment>
<dbReference type="SUPFAM" id="SSF52374">
    <property type="entry name" value="Nucleotidylyl transferase"/>
    <property type="match status" value="1"/>
</dbReference>
<dbReference type="PANTHER" id="PTHR39321:SF3">
    <property type="entry name" value="PHOSPHOPANTETHEINE ADENYLYLTRANSFERASE"/>
    <property type="match status" value="1"/>
</dbReference>
<dbReference type="Gene3D" id="3.40.50.620">
    <property type="entry name" value="HUPs"/>
    <property type="match status" value="1"/>
</dbReference>
<evidence type="ECO:0000313" key="17">
    <source>
        <dbReference type="Proteomes" id="UP000002943"/>
    </source>
</evidence>
<evidence type="ECO:0000256" key="6">
    <source>
        <dbReference type="ARBA" id="ARBA00022679"/>
    </source>
</evidence>
<accession>E3BJM7</accession>
<organism evidence="16 17">
    <name type="scientific">Vibrio caribbeanicus ATCC BAA-2122</name>
    <dbReference type="NCBI Taxonomy" id="796620"/>
    <lineage>
        <taxon>Bacteria</taxon>
        <taxon>Pseudomonadati</taxon>
        <taxon>Pseudomonadota</taxon>
        <taxon>Gammaproteobacteria</taxon>
        <taxon>Vibrionales</taxon>
        <taxon>Vibrionaceae</taxon>
        <taxon>Vibrio</taxon>
    </lineage>
</organism>
<evidence type="ECO:0000256" key="8">
    <source>
        <dbReference type="ARBA" id="ARBA00022741"/>
    </source>
</evidence>
<feature type="domain" description="Cytidyltransferase-like" evidence="15">
    <location>
        <begin position="6"/>
        <end position="145"/>
    </location>
</feature>
<evidence type="ECO:0000256" key="13">
    <source>
        <dbReference type="ARBA" id="ARBA00033353"/>
    </source>
</evidence>
<dbReference type="AlphaFoldDB" id="E3BJM7"/>
<keyword evidence="5" id="KW-0662">Pyridine nucleotide biosynthesis</keyword>
<dbReference type="InterPro" id="IPR004821">
    <property type="entry name" value="Cyt_trans-like"/>
</dbReference>
<protein>
    <recommendedName>
        <fullName evidence="4">nicotinate-nucleotide adenylyltransferase</fullName>
        <ecNumber evidence="4">2.7.7.18</ecNumber>
    </recommendedName>
    <alternativeName>
        <fullName evidence="13">Deamido-NAD(+) diphosphorylase</fullName>
    </alternativeName>
    <alternativeName>
        <fullName evidence="12">Deamido-NAD(+) pyrophosphorylase</fullName>
    </alternativeName>
    <alternativeName>
        <fullName evidence="11">Nicotinate mononucleotide adenylyltransferase</fullName>
    </alternativeName>
</protein>
<dbReference type="UniPathway" id="UPA00253">
    <property type="reaction ID" value="UER00332"/>
</dbReference>
<evidence type="ECO:0000256" key="7">
    <source>
        <dbReference type="ARBA" id="ARBA00022695"/>
    </source>
</evidence>
<keyword evidence="17" id="KW-1185">Reference proteome</keyword>
<dbReference type="PANTHER" id="PTHR39321">
    <property type="entry name" value="NICOTINATE-NUCLEOTIDE ADENYLYLTRANSFERASE-RELATED"/>
    <property type="match status" value="1"/>
</dbReference>
<evidence type="ECO:0000256" key="12">
    <source>
        <dbReference type="ARBA" id="ARBA00033140"/>
    </source>
</evidence>
<keyword evidence="8" id="KW-0547">Nucleotide-binding</keyword>
<evidence type="ECO:0000256" key="10">
    <source>
        <dbReference type="ARBA" id="ARBA00023027"/>
    </source>
</evidence>
<keyword evidence="6 16" id="KW-0808">Transferase</keyword>
<evidence type="ECO:0000256" key="4">
    <source>
        <dbReference type="ARBA" id="ARBA00012389"/>
    </source>
</evidence>
<keyword evidence="7 16" id="KW-0548">Nucleotidyltransferase</keyword>
<evidence type="ECO:0000256" key="3">
    <source>
        <dbReference type="ARBA" id="ARBA00009014"/>
    </source>
</evidence>
<dbReference type="Pfam" id="PF01467">
    <property type="entry name" value="CTP_transf_like"/>
    <property type="match status" value="1"/>
</dbReference>
<sequence>MSKIAVFGSAFNPPSVGHKSVIDSLTHFDQVLLLPSISHAWGKQMLDYDLRCELVDAFIQDLNLSNLVRSTVEEELYKQSGEPVTTFEVLAQLEQDYGNSTLTFVIGPDNLFKFNKFYKADDIVKRWSLLCCPDKISVRSTDIRNGLKKQNDISSLVTEKVCQMLVEKSYYT</sequence>
<dbReference type="RefSeq" id="WP_009601230.1">
    <property type="nucleotide sequence ID" value="NZ_AEIU01000069.1"/>
</dbReference>
<dbReference type="OrthoDB" id="5295945at2"/>
<keyword evidence="10" id="KW-0520">NAD</keyword>
<dbReference type="Proteomes" id="UP000002943">
    <property type="component" value="Unassembled WGS sequence"/>
</dbReference>
<evidence type="ECO:0000256" key="14">
    <source>
        <dbReference type="ARBA" id="ARBA00048721"/>
    </source>
</evidence>
<comment type="catalytic activity">
    <reaction evidence="14">
        <text>nicotinate beta-D-ribonucleotide + ATP + H(+) = deamido-NAD(+) + diphosphate</text>
        <dbReference type="Rhea" id="RHEA:22860"/>
        <dbReference type="ChEBI" id="CHEBI:15378"/>
        <dbReference type="ChEBI" id="CHEBI:30616"/>
        <dbReference type="ChEBI" id="CHEBI:33019"/>
        <dbReference type="ChEBI" id="CHEBI:57502"/>
        <dbReference type="ChEBI" id="CHEBI:58437"/>
        <dbReference type="EC" id="2.7.7.18"/>
    </reaction>
</comment>
<dbReference type="InterPro" id="IPR014729">
    <property type="entry name" value="Rossmann-like_a/b/a_fold"/>
</dbReference>
<dbReference type="InterPro" id="IPR005248">
    <property type="entry name" value="NadD/NMNAT"/>
</dbReference>
<dbReference type="eggNOG" id="COG1057">
    <property type="taxonomic scope" value="Bacteria"/>
</dbReference>
<comment type="pathway">
    <text evidence="2">Cofactor biosynthesis; NAD(+) biosynthesis; deamido-NAD(+) from nicotinate D-ribonucleotide: step 1/1.</text>
</comment>
<dbReference type="EC" id="2.7.7.18" evidence="4"/>
<proteinExistence type="inferred from homology"/>
<dbReference type="EMBL" id="AEIU01000069">
    <property type="protein sequence ID" value="EFP96796.1"/>
    <property type="molecule type" value="Genomic_DNA"/>
</dbReference>
<dbReference type="CDD" id="cd02165">
    <property type="entry name" value="NMNAT"/>
    <property type="match status" value="1"/>
</dbReference>
<evidence type="ECO:0000259" key="15">
    <source>
        <dbReference type="Pfam" id="PF01467"/>
    </source>
</evidence>
<dbReference type="GO" id="GO:0004515">
    <property type="term" value="F:nicotinate-nucleotide adenylyltransferase activity"/>
    <property type="evidence" value="ECO:0007669"/>
    <property type="project" value="UniProtKB-EC"/>
</dbReference>